<accession>A0A087G195</accession>
<dbReference type="GO" id="GO:0015630">
    <property type="term" value="C:microtubule cytoskeleton"/>
    <property type="evidence" value="ECO:0007669"/>
    <property type="project" value="TreeGrafter"/>
</dbReference>
<dbReference type="OrthoDB" id="1745825at2759"/>
<feature type="coiled-coil region" evidence="1">
    <location>
        <begin position="38"/>
        <end position="65"/>
    </location>
</feature>
<reference evidence="3" key="1">
    <citation type="journal article" date="2015" name="Nat. Plants">
        <title>Genome expansion of Arabis alpina linked with retrotransposition and reduced symmetric DNA methylation.</title>
        <authorList>
            <person name="Willing E.M."/>
            <person name="Rawat V."/>
            <person name="Mandakova T."/>
            <person name="Maumus F."/>
            <person name="James G.V."/>
            <person name="Nordstroem K.J."/>
            <person name="Becker C."/>
            <person name="Warthmann N."/>
            <person name="Chica C."/>
            <person name="Szarzynska B."/>
            <person name="Zytnicki M."/>
            <person name="Albani M.C."/>
            <person name="Kiefer C."/>
            <person name="Bergonzi S."/>
            <person name="Castaings L."/>
            <person name="Mateos J.L."/>
            <person name="Berns M.C."/>
            <person name="Bujdoso N."/>
            <person name="Piofczyk T."/>
            <person name="de Lorenzo L."/>
            <person name="Barrero-Sicilia C."/>
            <person name="Mateos I."/>
            <person name="Piednoel M."/>
            <person name="Hagmann J."/>
            <person name="Chen-Min-Tao R."/>
            <person name="Iglesias-Fernandez R."/>
            <person name="Schuster S.C."/>
            <person name="Alonso-Blanco C."/>
            <person name="Roudier F."/>
            <person name="Carbonero P."/>
            <person name="Paz-Ares J."/>
            <person name="Davis S.J."/>
            <person name="Pecinka A."/>
            <person name="Quesneville H."/>
            <person name="Colot V."/>
            <person name="Lysak M.A."/>
            <person name="Weigel D."/>
            <person name="Coupland G."/>
            <person name="Schneeberger K."/>
        </authorList>
    </citation>
    <scope>NUCLEOTIDE SEQUENCE [LARGE SCALE GENOMIC DNA]</scope>
    <source>
        <strain evidence="3">cv. Pajares</strain>
    </source>
</reference>
<evidence type="ECO:0000313" key="3">
    <source>
        <dbReference type="Proteomes" id="UP000029120"/>
    </source>
</evidence>
<sequence length="96" mass="10977">MFVQISPTLCSLNFASQVRGIESGPARKQADASELIKFKQMAEKLKHEEKETKKLQDTVQSLQLRLAAREHISKALQDKVHLARMTLISYKALNRR</sequence>
<evidence type="ECO:0008006" key="4">
    <source>
        <dbReference type="Google" id="ProtNLM"/>
    </source>
</evidence>
<dbReference type="PANTHER" id="PTHR47972">
    <property type="entry name" value="KINESIN-LIKE PROTEIN KLP-3"/>
    <property type="match status" value="1"/>
</dbReference>
<gene>
    <name evidence="2" type="ORF">AALP_AAs48102U000100</name>
</gene>
<dbReference type="Proteomes" id="UP000029120">
    <property type="component" value="Unassembled WGS sequence"/>
</dbReference>
<dbReference type="GO" id="GO:0003777">
    <property type="term" value="F:microtubule motor activity"/>
    <property type="evidence" value="ECO:0007669"/>
    <property type="project" value="InterPro"/>
</dbReference>
<dbReference type="AlphaFoldDB" id="A0A087G195"/>
<dbReference type="eggNOG" id="KOG0239">
    <property type="taxonomic scope" value="Eukaryota"/>
</dbReference>
<name>A0A087G195_ARAAL</name>
<dbReference type="Gene3D" id="1.20.58.1980">
    <property type="match status" value="1"/>
</dbReference>
<evidence type="ECO:0000256" key="1">
    <source>
        <dbReference type="SAM" id="Coils"/>
    </source>
</evidence>
<dbReference type="InterPro" id="IPR027640">
    <property type="entry name" value="Kinesin-like_fam"/>
</dbReference>
<dbReference type="GO" id="GO:0008017">
    <property type="term" value="F:microtubule binding"/>
    <property type="evidence" value="ECO:0007669"/>
    <property type="project" value="TreeGrafter"/>
</dbReference>
<organism evidence="2 3">
    <name type="scientific">Arabis alpina</name>
    <name type="common">Alpine rock-cress</name>
    <dbReference type="NCBI Taxonomy" id="50452"/>
    <lineage>
        <taxon>Eukaryota</taxon>
        <taxon>Viridiplantae</taxon>
        <taxon>Streptophyta</taxon>
        <taxon>Embryophyta</taxon>
        <taxon>Tracheophyta</taxon>
        <taxon>Spermatophyta</taxon>
        <taxon>Magnoliopsida</taxon>
        <taxon>eudicotyledons</taxon>
        <taxon>Gunneridae</taxon>
        <taxon>Pentapetalae</taxon>
        <taxon>rosids</taxon>
        <taxon>malvids</taxon>
        <taxon>Brassicales</taxon>
        <taxon>Brassicaceae</taxon>
        <taxon>Arabideae</taxon>
        <taxon>Arabis</taxon>
    </lineage>
</organism>
<evidence type="ECO:0000313" key="2">
    <source>
        <dbReference type="EMBL" id="KFK23647.1"/>
    </source>
</evidence>
<dbReference type="EMBL" id="KL976932">
    <property type="protein sequence ID" value="KFK23647.1"/>
    <property type="molecule type" value="Genomic_DNA"/>
</dbReference>
<keyword evidence="1" id="KW-0175">Coiled coil</keyword>
<protein>
    <recommendedName>
        <fullName evidence="4">Kinesin motor domain-containing protein</fullName>
    </recommendedName>
</protein>
<proteinExistence type="predicted"/>
<dbReference type="PANTHER" id="PTHR47972:SF2">
    <property type="entry name" value="KINESIN-LIKE PROTEIN KIN-14S"/>
    <property type="match status" value="1"/>
</dbReference>
<dbReference type="GO" id="GO:0007018">
    <property type="term" value="P:microtubule-based movement"/>
    <property type="evidence" value="ECO:0007669"/>
    <property type="project" value="InterPro"/>
</dbReference>
<keyword evidence="3" id="KW-1185">Reference proteome</keyword>
<dbReference type="Gramene" id="KFK23647">
    <property type="protein sequence ID" value="KFK23647"/>
    <property type="gene ID" value="AALP_AAs48102U000100"/>
</dbReference>